<dbReference type="WBParaSite" id="EVEC_0000891301-mRNA-1">
    <property type="protein sequence ID" value="EVEC_0000891301-mRNA-1"/>
    <property type="gene ID" value="EVEC_0000891301"/>
</dbReference>
<proteinExistence type="predicted"/>
<dbReference type="GO" id="GO:0005737">
    <property type="term" value="C:cytoplasm"/>
    <property type="evidence" value="ECO:0007669"/>
    <property type="project" value="TreeGrafter"/>
</dbReference>
<dbReference type="Proteomes" id="UP000274131">
    <property type="component" value="Unassembled WGS sequence"/>
</dbReference>
<keyword evidence="4" id="KW-1185">Reference proteome</keyword>
<name>A0A0N4VE30_ENTVE</name>
<dbReference type="EMBL" id="UXUI01009389">
    <property type="protein sequence ID" value="VDD93614.1"/>
    <property type="molecule type" value="Genomic_DNA"/>
</dbReference>
<dbReference type="AlphaFoldDB" id="A0A0N4VE30"/>
<sequence>MAFERGGRNSRGIRPEQEMWTQNFVVIQPENFLPPVRGRECGFWSQNVGLHCEPANQNSFLPCVPGINNVSYGKPRPEFGPQMYDSKNNGNKNLSSLRTPAVRSLNGDIYVYHATGSEPAILSGVGELTWLSSKAGLITCKRTNKTVSFQTKDFCDLQVTDLTDVLCVGFTLCYQATASETSDDLIAINVTPLQGVESEKEFFCSEEVDLEAAQARATSGPPRSPKDMYSVALESKAIPVILSVFKNQGGLFCQLSSLHSHICSAEDRELTRYIGTSSLKRRQFIEKRTHIFDEIQGDQVRLQPPVVYQTVKLLARFLLCRGGVTSTNSLYDFYMSCPELAEGRQYFGESDGRSAFISLIKTHNWVFSLFPSQVYVSVRRNLPQFDYAEFVKTQLPKFVPNRRGVASSPMLNPIKPTPLINPLTTAPTVPPLTRPGSTMNNDPASRAFSVPQTPMNNLPSLSMAYNQQFPPKRATSVSNPPNNPAWNEFISAVPAVNSLTDVSTANGFTSNQYNNEFVGDAYPLWNQARSYSTGSSPALSAASNQIETGRKIHKDSSTQTVAALRDTKLDEEILRELCPGCAKRIAAIWAPTGDLAGLFNGLSLSHSLNDYRPVSPQFTVSSNSPSTTASNQTASTLSHQAINGASSHKSSSSSSTSVVSPTEDICSLSSGTPTTVEGSPEQERRDYDPFNTLVFLESGRGLSNGIF</sequence>
<feature type="region of interest" description="Disordered" evidence="1">
    <location>
        <begin position="416"/>
        <end position="435"/>
    </location>
</feature>
<protein>
    <submittedName>
        <fullName evidence="5">ARID domain-containing protein</fullName>
    </submittedName>
</protein>
<evidence type="ECO:0000313" key="4">
    <source>
        <dbReference type="Proteomes" id="UP000274131"/>
    </source>
</evidence>
<accession>A0A0N4VE30</accession>
<feature type="region of interest" description="Disordered" evidence="1">
    <location>
        <begin position="642"/>
        <end position="688"/>
    </location>
</feature>
<evidence type="ECO:0000313" key="5">
    <source>
        <dbReference type="WBParaSite" id="EVEC_0000891301-mRNA-1"/>
    </source>
</evidence>
<dbReference type="OrthoDB" id="5789077at2759"/>
<organism evidence="5">
    <name type="scientific">Enterobius vermicularis</name>
    <name type="common">Human pinworm</name>
    <dbReference type="NCBI Taxonomy" id="51028"/>
    <lineage>
        <taxon>Eukaryota</taxon>
        <taxon>Metazoa</taxon>
        <taxon>Ecdysozoa</taxon>
        <taxon>Nematoda</taxon>
        <taxon>Chromadorea</taxon>
        <taxon>Rhabditida</taxon>
        <taxon>Spirurina</taxon>
        <taxon>Oxyuridomorpha</taxon>
        <taxon>Oxyuroidea</taxon>
        <taxon>Oxyuridae</taxon>
        <taxon>Enterobius</taxon>
    </lineage>
</organism>
<gene>
    <name evidence="3" type="ORF">EVEC_LOCUS8365</name>
</gene>
<dbReference type="GO" id="GO:0010629">
    <property type="term" value="P:negative regulation of gene expression"/>
    <property type="evidence" value="ECO:0007669"/>
    <property type="project" value="TreeGrafter"/>
</dbReference>
<evidence type="ECO:0000256" key="1">
    <source>
        <dbReference type="SAM" id="MobiDB-lite"/>
    </source>
</evidence>
<feature type="compositionally biased region" description="Low complexity" evidence="1">
    <location>
        <begin position="646"/>
        <end position="660"/>
    </location>
</feature>
<evidence type="ECO:0000259" key="2">
    <source>
        <dbReference type="Pfam" id="PF26288"/>
    </source>
</evidence>
<dbReference type="PANTHER" id="PTHR36949:SF1">
    <property type="entry name" value="ANAPHASE-PROMOTING COMPLEX SUBUNIT 1-RELATED"/>
    <property type="match status" value="1"/>
</dbReference>
<feature type="compositionally biased region" description="Polar residues" evidence="1">
    <location>
        <begin position="667"/>
        <end position="677"/>
    </location>
</feature>
<dbReference type="Pfam" id="PF26288">
    <property type="entry name" value="WHD_lin-66"/>
    <property type="match status" value="1"/>
</dbReference>
<dbReference type="PANTHER" id="PTHR36949">
    <property type="entry name" value="PROTEIN CBR-LIN-66"/>
    <property type="match status" value="1"/>
</dbReference>
<feature type="domain" description="Lin-66-like winged helix" evidence="2">
    <location>
        <begin position="222"/>
        <end position="304"/>
    </location>
</feature>
<dbReference type="STRING" id="51028.A0A0N4VE30"/>
<reference evidence="5" key="1">
    <citation type="submission" date="2017-02" db="UniProtKB">
        <authorList>
            <consortium name="WormBaseParasite"/>
        </authorList>
    </citation>
    <scope>IDENTIFICATION</scope>
</reference>
<evidence type="ECO:0000313" key="3">
    <source>
        <dbReference type="EMBL" id="VDD93614.1"/>
    </source>
</evidence>
<reference evidence="3 4" key="2">
    <citation type="submission" date="2018-10" db="EMBL/GenBank/DDBJ databases">
        <authorList>
            <consortium name="Pathogen Informatics"/>
        </authorList>
    </citation>
    <scope>NUCLEOTIDE SEQUENCE [LARGE SCALE GENOMIC DNA]</scope>
</reference>
<dbReference type="InterPro" id="IPR058991">
    <property type="entry name" value="Lin-66-like_WHD"/>
</dbReference>